<reference evidence="1" key="1">
    <citation type="submission" date="2014-11" db="EMBL/GenBank/DDBJ databases">
        <authorList>
            <person name="Amaro Gonzalez C."/>
        </authorList>
    </citation>
    <scope>NUCLEOTIDE SEQUENCE</scope>
</reference>
<proteinExistence type="predicted"/>
<reference evidence="1" key="2">
    <citation type="journal article" date="2015" name="Fish Shellfish Immunol.">
        <title>Early steps in the European eel (Anguilla anguilla)-Vibrio vulnificus interaction in the gills: Role of the RtxA13 toxin.</title>
        <authorList>
            <person name="Callol A."/>
            <person name="Pajuelo D."/>
            <person name="Ebbesson L."/>
            <person name="Teles M."/>
            <person name="MacKenzie S."/>
            <person name="Amaro C."/>
        </authorList>
    </citation>
    <scope>NUCLEOTIDE SEQUENCE</scope>
</reference>
<protein>
    <submittedName>
        <fullName evidence="1">Uncharacterized protein</fullName>
    </submittedName>
</protein>
<organism evidence="1">
    <name type="scientific">Anguilla anguilla</name>
    <name type="common">European freshwater eel</name>
    <name type="synonym">Muraena anguilla</name>
    <dbReference type="NCBI Taxonomy" id="7936"/>
    <lineage>
        <taxon>Eukaryota</taxon>
        <taxon>Metazoa</taxon>
        <taxon>Chordata</taxon>
        <taxon>Craniata</taxon>
        <taxon>Vertebrata</taxon>
        <taxon>Euteleostomi</taxon>
        <taxon>Actinopterygii</taxon>
        <taxon>Neopterygii</taxon>
        <taxon>Teleostei</taxon>
        <taxon>Anguilliformes</taxon>
        <taxon>Anguillidae</taxon>
        <taxon>Anguilla</taxon>
    </lineage>
</organism>
<accession>A0A0E9QDT3</accession>
<evidence type="ECO:0000313" key="1">
    <source>
        <dbReference type="EMBL" id="JAH15031.1"/>
    </source>
</evidence>
<dbReference type="EMBL" id="GBXM01093546">
    <property type="protein sequence ID" value="JAH15031.1"/>
    <property type="molecule type" value="Transcribed_RNA"/>
</dbReference>
<dbReference type="AlphaFoldDB" id="A0A0E9QDT3"/>
<name>A0A0E9QDT3_ANGAN</name>
<sequence length="44" mass="4994">MLPRYLFPATPQVGILLNVNNVIKEYKVKHNTHIKSVFILSVAS</sequence>